<feature type="compositionally biased region" description="Basic and acidic residues" evidence="7">
    <location>
        <begin position="222"/>
        <end position="247"/>
    </location>
</feature>
<dbReference type="GO" id="GO:0005543">
    <property type="term" value="F:phospholipid binding"/>
    <property type="evidence" value="ECO:0007669"/>
    <property type="project" value="EnsemblMetazoa"/>
</dbReference>
<comment type="caution">
    <text evidence="6">Lacks conserved residue(s) required for the propagation of feature annotation.</text>
</comment>
<keyword evidence="10" id="KW-1185">Reference proteome</keyword>
<dbReference type="AlphaFoldDB" id="B3ND92"/>
<reference evidence="9 10" key="2">
    <citation type="journal article" date="2008" name="Bioinformatics">
        <title>Assembly reconciliation.</title>
        <authorList>
            <person name="Zimin A.V."/>
            <person name="Smith D.R."/>
            <person name="Sutton G."/>
            <person name="Yorke J.A."/>
        </authorList>
    </citation>
    <scope>NUCLEOTIDE SEQUENCE [LARGE SCALE GENOMIC DNA]</scope>
    <source>
        <strain evidence="9 10">TSC#14021-0224.01</strain>
    </source>
</reference>
<name>B3ND92_DROER</name>
<keyword evidence="4 6" id="KW-1133">Transmembrane helix</keyword>
<dbReference type="Gene3D" id="1.20.5.2480">
    <property type="match status" value="1"/>
</dbReference>
<feature type="domain" description="Reticulon" evidence="8">
    <location>
        <begin position="27"/>
        <end position="179"/>
    </location>
</feature>
<keyword evidence="5 6" id="KW-0472">Membrane</keyword>
<evidence type="ECO:0000256" key="5">
    <source>
        <dbReference type="ARBA" id="ARBA00023136"/>
    </source>
</evidence>
<gene>
    <name evidence="9" type="primary">Dere\GG15756</name>
    <name evidence="9" type="synonym">dere_GLEANR_15802</name>
    <name evidence="9" type="synonym">GG15756</name>
    <name evidence="9" type="ORF">Dere_GG15756</name>
</gene>
<keyword evidence="3 6" id="KW-0256">Endoplasmic reticulum</keyword>
<dbReference type="HOGENOM" id="CLU_2796615_0_0_1"/>
<dbReference type="GO" id="GO:0097753">
    <property type="term" value="P:membrane bending"/>
    <property type="evidence" value="ECO:0007669"/>
    <property type="project" value="EnsemblMetazoa"/>
</dbReference>
<dbReference type="InterPro" id="IPR003388">
    <property type="entry name" value="Reticulon"/>
</dbReference>
<evidence type="ECO:0000313" key="9">
    <source>
        <dbReference type="EMBL" id="EDV51885.2"/>
    </source>
</evidence>
<evidence type="ECO:0000256" key="7">
    <source>
        <dbReference type="SAM" id="MobiDB-lite"/>
    </source>
</evidence>
<dbReference type="KEGG" id="der:6546252"/>
<keyword evidence="2 6" id="KW-0812">Transmembrane</keyword>
<dbReference type="GO" id="GO:0005789">
    <property type="term" value="C:endoplasmic reticulum membrane"/>
    <property type="evidence" value="ECO:0007669"/>
    <property type="project" value="UniProtKB-SubCell"/>
</dbReference>
<evidence type="ECO:0000256" key="3">
    <source>
        <dbReference type="ARBA" id="ARBA00022824"/>
    </source>
</evidence>
<protein>
    <recommendedName>
        <fullName evidence="6">Reticulon-like protein</fullName>
    </recommendedName>
</protein>
<evidence type="ECO:0000259" key="8">
    <source>
        <dbReference type="PROSITE" id="PS50845"/>
    </source>
</evidence>
<dbReference type="Proteomes" id="UP000008711">
    <property type="component" value="Unassembled WGS sequence"/>
</dbReference>
<dbReference type="PROSITE" id="PS50845">
    <property type="entry name" value="RETICULON"/>
    <property type="match status" value="1"/>
</dbReference>
<organism evidence="9 10">
    <name type="scientific">Drosophila erecta</name>
    <name type="common">Fruit fly</name>
    <dbReference type="NCBI Taxonomy" id="7220"/>
    <lineage>
        <taxon>Eukaryota</taxon>
        <taxon>Metazoa</taxon>
        <taxon>Ecdysozoa</taxon>
        <taxon>Arthropoda</taxon>
        <taxon>Hexapoda</taxon>
        <taxon>Insecta</taxon>
        <taxon>Pterygota</taxon>
        <taxon>Neoptera</taxon>
        <taxon>Endopterygota</taxon>
        <taxon>Diptera</taxon>
        <taxon>Brachycera</taxon>
        <taxon>Muscomorpha</taxon>
        <taxon>Ephydroidea</taxon>
        <taxon>Drosophilidae</taxon>
        <taxon>Drosophila</taxon>
        <taxon>Sophophora</taxon>
    </lineage>
</organism>
<evidence type="ECO:0000256" key="6">
    <source>
        <dbReference type="RuleBase" id="RU363132"/>
    </source>
</evidence>
<dbReference type="Pfam" id="PF02453">
    <property type="entry name" value="Reticulon"/>
    <property type="match status" value="1"/>
</dbReference>
<evidence type="ECO:0000256" key="1">
    <source>
        <dbReference type="ARBA" id="ARBA00004477"/>
    </source>
</evidence>
<dbReference type="OrthoDB" id="567788at2759"/>
<evidence type="ECO:0000256" key="2">
    <source>
        <dbReference type="ARBA" id="ARBA00022692"/>
    </source>
</evidence>
<dbReference type="EMBL" id="CH954178">
    <property type="protein sequence ID" value="EDV51885.2"/>
    <property type="molecule type" value="Genomic_DNA"/>
</dbReference>
<feature type="transmembrane region" description="Helical" evidence="6">
    <location>
        <begin position="60"/>
        <end position="79"/>
    </location>
</feature>
<proteinExistence type="predicted"/>
<sequence length="280" mass="32158">MANTASPVPVSAPDAEVNENKSLCEGITKLILWRNWRNSLLVFGILQALMYDLFSEPALFVVSVWALTIMIISMGYRLCVQCLHLIKRTDIQNNSYPKYLDIDLSISLEQSRELGVLIQTKTEGFLNNLREVLILKSFWRTFKWFGILLLIIIYGKSINFLMVSQLGLVLLFTIPKMFEIKSRFAKFIRLPKCIKQFQITKVSNPKTPDALDMESLSEGNEETMKQIEKQTEDMELSTKESQDAGDDLKTFEAKEEICSDDFERLADSWSDEEILSDQTN</sequence>
<feature type="region of interest" description="Disordered" evidence="7">
    <location>
        <begin position="205"/>
        <end position="247"/>
    </location>
</feature>
<accession>B3ND92</accession>
<evidence type="ECO:0000313" key="10">
    <source>
        <dbReference type="Proteomes" id="UP000008711"/>
    </source>
</evidence>
<comment type="subcellular location">
    <subcellularLocation>
        <location evidence="1 6">Endoplasmic reticulum membrane</location>
        <topology evidence="1 6">Multi-pass membrane protein</topology>
    </subcellularLocation>
</comment>
<evidence type="ECO:0000256" key="4">
    <source>
        <dbReference type="ARBA" id="ARBA00022989"/>
    </source>
</evidence>
<reference evidence="9 10" key="1">
    <citation type="journal article" date="2007" name="Nature">
        <title>Evolution of genes and genomes on the Drosophila phylogeny.</title>
        <authorList>
            <consortium name="Drosophila 12 Genomes Consortium"/>
            <person name="Clark A.G."/>
            <person name="Eisen M.B."/>
            <person name="Smith D.R."/>
            <person name="Bergman C.M."/>
            <person name="Oliver B."/>
            <person name="Markow T.A."/>
            <person name="Kaufman T.C."/>
            <person name="Kellis M."/>
            <person name="Gelbart W."/>
            <person name="Iyer V.N."/>
            <person name="Pollard D.A."/>
            <person name="Sackton T.B."/>
            <person name="Larracuente A.M."/>
            <person name="Singh N.D."/>
            <person name="Abad J.P."/>
            <person name="Abt D.N."/>
            <person name="Adryan B."/>
            <person name="Aguade M."/>
            <person name="Akashi H."/>
            <person name="Anderson W.W."/>
            <person name="Aquadro C.F."/>
            <person name="Ardell D.H."/>
            <person name="Arguello R."/>
            <person name="Artieri C.G."/>
            <person name="Barbash D.A."/>
            <person name="Barker D."/>
            <person name="Barsanti P."/>
            <person name="Batterham P."/>
            <person name="Batzoglou S."/>
            <person name="Begun D."/>
            <person name="Bhutkar A."/>
            <person name="Blanco E."/>
            <person name="Bosak S.A."/>
            <person name="Bradley R.K."/>
            <person name="Brand A.D."/>
            <person name="Brent M.R."/>
            <person name="Brooks A.N."/>
            <person name="Brown R.H."/>
            <person name="Butlin R.K."/>
            <person name="Caggese C."/>
            <person name="Calvi B.R."/>
            <person name="Bernardo de Carvalho A."/>
            <person name="Caspi A."/>
            <person name="Castrezana S."/>
            <person name="Celniker S.E."/>
            <person name="Chang J.L."/>
            <person name="Chapple C."/>
            <person name="Chatterji S."/>
            <person name="Chinwalla A."/>
            <person name="Civetta A."/>
            <person name="Clifton S.W."/>
            <person name="Comeron J.M."/>
            <person name="Costello J.C."/>
            <person name="Coyne J.A."/>
            <person name="Daub J."/>
            <person name="David R.G."/>
            <person name="Delcher A.L."/>
            <person name="Delehaunty K."/>
            <person name="Do C.B."/>
            <person name="Ebling H."/>
            <person name="Edwards K."/>
            <person name="Eickbush T."/>
            <person name="Evans J.D."/>
            <person name="Filipski A."/>
            <person name="Findeiss S."/>
            <person name="Freyhult E."/>
            <person name="Fulton L."/>
            <person name="Fulton R."/>
            <person name="Garcia A.C."/>
            <person name="Gardiner A."/>
            <person name="Garfield D.A."/>
            <person name="Garvin B.E."/>
            <person name="Gibson G."/>
            <person name="Gilbert D."/>
            <person name="Gnerre S."/>
            <person name="Godfrey J."/>
            <person name="Good R."/>
            <person name="Gotea V."/>
            <person name="Gravely B."/>
            <person name="Greenberg A.J."/>
            <person name="Griffiths-Jones S."/>
            <person name="Gross S."/>
            <person name="Guigo R."/>
            <person name="Gustafson E.A."/>
            <person name="Haerty W."/>
            <person name="Hahn M.W."/>
            <person name="Halligan D.L."/>
            <person name="Halpern A.L."/>
            <person name="Halter G.M."/>
            <person name="Han M.V."/>
            <person name="Heger A."/>
            <person name="Hillier L."/>
            <person name="Hinrichs A.S."/>
            <person name="Holmes I."/>
            <person name="Hoskins R.A."/>
            <person name="Hubisz M.J."/>
            <person name="Hultmark D."/>
            <person name="Huntley M.A."/>
            <person name="Jaffe D.B."/>
            <person name="Jagadeeshan S."/>
            <person name="Jeck W.R."/>
            <person name="Johnson J."/>
            <person name="Jones C.D."/>
            <person name="Jordan W.C."/>
            <person name="Karpen G.H."/>
            <person name="Kataoka E."/>
            <person name="Keightley P.D."/>
            <person name="Kheradpour P."/>
            <person name="Kirkness E.F."/>
            <person name="Koerich L.B."/>
            <person name="Kristiansen K."/>
            <person name="Kudrna D."/>
            <person name="Kulathinal R.J."/>
            <person name="Kumar S."/>
            <person name="Kwok R."/>
            <person name="Lander E."/>
            <person name="Langley C.H."/>
            <person name="Lapoint R."/>
            <person name="Lazzaro B.P."/>
            <person name="Lee S.J."/>
            <person name="Levesque L."/>
            <person name="Li R."/>
            <person name="Lin C.F."/>
            <person name="Lin M.F."/>
            <person name="Lindblad-Toh K."/>
            <person name="Llopart A."/>
            <person name="Long M."/>
            <person name="Low L."/>
            <person name="Lozovsky E."/>
            <person name="Lu J."/>
            <person name="Luo M."/>
            <person name="Machado C.A."/>
            <person name="Makalowski W."/>
            <person name="Marzo M."/>
            <person name="Matsuda M."/>
            <person name="Matzkin L."/>
            <person name="McAllister B."/>
            <person name="McBride C.S."/>
            <person name="McKernan B."/>
            <person name="McKernan K."/>
            <person name="Mendez-Lago M."/>
            <person name="Minx P."/>
            <person name="Mollenhauer M.U."/>
            <person name="Montooth K."/>
            <person name="Mount S.M."/>
            <person name="Mu X."/>
            <person name="Myers E."/>
            <person name="Negre B."/>
            <person name="Newfeld S."/>
            <person name="Nielsen R."/>
            <person name="Noor M.A."/>
            <person name="O'Grady P."/>
            <person name="Pachter L."/>
            <person name="Papaceit M."/>
            <person name="Parisi M.J."/>
            <person name="Parisi M."/>
            <person name="Parts L."/>
            <person name="Pedersen J.S."/>
            <person name="Pesole G."/>
            <person name="Phillippy A.M."/>
            <person name="Ponting C.P."/>
            <person name="Pop M."/>
            <person name="Porcelli D."/>
            <person name="Powell J.R."/>
            <person name="Prohaska S."/>
            <person name="Pruitt K."/>
            <person name="Puig M."/>
            <person name="Quesneville H."/>
            <person name="Ram K.R."/>
            <person name="Rand D."/>
            <person name="Rasmussen M.D."/>
            <person name="Reed L.K."/>
            <person name="Reenan R."/>
            <person name="Reily A."/>
            <person name="Remington K.A."/>
            <person name="Rieger T.T."/>
            <person name="Ritchie M.G."/>
            <person name="Robin C."/>
            <person name="Rogers Y.H."/>
            <person name="Rohde C."/>
            <person name="Rozas J."/>
            <person name="Rubenfield M.J."/>
            <person name="Ruiz A."/>
            <person name="Russo S."/>
            <person name="Salzberg S.L."/>
            <person name="Sanchez-Gracia A."/>
            <person name="Saranga D.J."/>
            <person name="Sato H."/>
            <person name="Schaeffer S.W."/>
            <person name="Schatz M.C."/>
            <person name="Schlenke T."/>
            <person name="Schwartz R."/>
            <person name="Segarra C."/>
            <person name="Singh R.S."/>
            <person name="Sirot L."/>
            <person name="Sirota M."/>
            <person name="Sisneros N.B."/>
            <person name="Smith C.D."/>
            <person name="Smith T.F."/>
            <person name="Spieth J."/>
            <person name="Stage D.E."/>
            <person name="Stark A."/>
            <person name="Stephan W."/>
            <person name="Strausberg R.L."/>
            <person name="Strempel S."/>
            <person name="Sturgill D."/>
            <person name="Sutton G."/>
            <person name="Sutton G.G."/>
            <person name="Tao W."/>
            <person name="Teichmann S."/>
            <person name="Tobari Y.N."/>
            <person name="Tomimura Y."/>
            <person name="Tsolas J.M."/>
            <person name="Valente V.L."/>
            <person name="Venter E."/>
            <person name="Venter J.C."/>
            <person name="Vicario S."/>
            <person name="Vieira F.G."/>
            <person name="Vilella A.J."/>
            <person name="Villasante A."/>
            <person name="Walenz B."/>
            <person name="Wang J."/>
            <person name="Wasserman M."/>
            <person name="Watts T."/>
            <person name="Wilson D."/>
            <person name="Wilson R.K."/>
            <person name="Wing R.A."/>
            <person name="Wolfner M.F."/>
            <person name="Wong A."/>
            <person name="Wong G.K."/>
            <person name="Wu C.I."/>
            <person name="Wu G."/>
            <person name="Yamamoto D."/>
            <person name="Yang H.P."/>
            <person name="Yang S.P."/>
            <person name="Yorke J.A."/>
            <person name="Yoshida K."/>
            <person name="Zdobnov E."/>
            <person name="Zhang P."/>
            <person name="Zhang Y."/>
            <person name="Zimin A.V."/>
            <person name="Baldwin J."/>
            <person name="Abdouelleil A."/>
            <person name="Abdulkadir J."/>
            <person name="Abebe A."/>
            <person name="Abera B."/>
            <person name="Abreu J."/>
            <person name="Acer S.C."/>
            <person name="Aftuck L."/>
            <person name="Alexander A."/>
            <person name="An P."/>
            <person name="Anderson E."/>
            <person name="Anderson S."/>
            <person name="Arachi H."/>
            <person name="Azer M."/>
            <person name="Bachantsang P."/>
            <person name="Barry A."/>
            <person name="Bayul T."/>
            <person name="Berlin A."/>
            <person name="Bessette D."/>
            <person name="Bloom T."/>
            <person name="Blye J."/>
            <person name="Boguslavskiy L."/>
            <person name="Bonnet C."/>
            <person name="Boukhgalter B."/>
            <person name="Bourzgui I."/>
            <person name="Brown A."/>
            <person name="Cahill P."/>
            <person name="Channer S."/>
            <person name="Cheshatsang Y."/>
            <person name="Chuda L."/>
            <person name="Citroen M."/>
            <person name="Collymore A."/>
            <person name="Cooke P."/>
            <person name="Costello M."/>
            <person name="D'Aco K."/>
            <person name="Daza R."/>
            <person name="De Haan G."/>
            <person name="DeGray S."/>
            <person name="DeMaso C."/>
            <person name="Dhargay N."/>
            <person name="Dooley K."/>
            <person name="Dooley E."/>
            <person name="Doricent M."/>
            <person name="Dorje P."/>
            <person name="Dorjee K."/>
            <person name="Dupes A."/>
            <person name="Elong R."/>
            <person name="Falk J."/>
            <person name="Farina A."/>
            <person name="Faro S."/>
            <person name="Ferguson D."/>
            <person name="Fisher S."/>
            <person name="Foley C.D."/>
            <person name="Franke A."/>
            <person name="Friedrich D."/>
            <person name="Gadbois L."/>
            <person name="Gearin G."/>
            <person name="Gearin C.R."/>
            <person name="Giannoukos G."/>
            <person name="Goode T."/>
            <person name="Graham J."/>
            <person name="Grandbois E."/>
            <person name="Grewal S."/>
            <person name="Gyaltsen K."/>
            <person name="Hafez N."/>
            <person name="Hagos B."/>
            <person name="Hall J."/>
            <person name="Henson C."/>
            <person name="Hollinger A."/>
            <person name="Honan T."/>
            <person name="Huard M.D."/>
            <person name="Hughes L."/>
            <person name="Hurhula B."/>
            <person name="Husby M.E."/>
            <person name="Kamat A."/>
            <person name="Kanga B."/>
            <person name="Kashin S."/>
            <person name="Khazanovich D."/>
            <person name="Kisner P."/>
            <person name="Lance K."/>
            <person name="Lara M."/>
            <person name="Lee W."/>
            <person name="Lennon N."/>
            <person name="Letendre F."/>
            <person name="LeVine R."/>
            <person name="Lipovsky A."/>
            <person name="Liu X."/>
            <person name="Liu J."/>
            <person name="Liu S."/>
            <person name="Lokyitsang T."/>
            <person name="Lokyitsang Y."/>
            <person name="Lubonja R."/>
            <person name="Lui A."/>
            <person name="MacDonald P."/>
            <person name="Magnisalis V."/>
            <person name="Maru K."/>
            <person name="Matthews C."/>
            <person name="McCusker W."/>
            <person name="McDonough S."/>
            <person name="Mehta T."/>
            <person name="Meldrim J."/>
            <person name="Meneus L."/>
            <person name="Mihai O."/>
            <person name="Mihalev A."/>
            <person name="Mihova T."/>
            <person name="Mittelman R."/>
            <person name="Mlenga V."/>
            <person name="Montmayeur A."/>
            <person name="Mulrain L."/>
            <person name="Navidi A."/>
            <person name="Naylor J."/>
            <person name="Negash T."/>
            <person name="Nguyen T."/>
            <person name="Nguyen N."/>
            <person name="Nicol R."/>
            <person name="Norbu C."/>
            <person name="Norbu N."/>
            <person name="Novod N."/>
            <person name="O'Neill B."/>
            <person name="Osman S."/>
            <person name="Markiewicz E."/>
            <person name="Oyono O.L."/>
            <person name="Patti C."/>
            <person name="Phunkhang P."/>
            <person name="Pierre F."/>
            <person name="Priest M."/>
            <person name="Raghuraman S."/>
            <person name="Rege F."/>
            <person name="Reyes R."/>
            <person name="Rise C."/>
            <person name="Rogov P."/>
            <person name="Ross K."/>
            <person name="Ryan E."/>
            <person name="Settipalli S."/>
            <person name="Shea T."/>
            <person name="Sherpa N."/>
            <person name="Shi L."/>
            <person name="Shih D."/>
            <person name="Sparrow T."/>
            <person name="Spaulding J."/>
            <person name="Stalker J."/>
            <person name="Stange-Thomann N."/>
            <person name="Stavropoulos S."/>
            <person name="Stone C."/>
            <person name="Strader C."/>
            <person name="Tesfaye S."/>
            <person name="Thomson T."/>
            <person name="Thoulutsang Y."/>
            <person name="Thoulutsang D."/>
            <person name="Topham K."/>
            <person name="Topping I."/>
            <person name="Tsamla T."/>
            <person name="Vassiliev H."/>
            <person name="Vo A."/>
            <person name="Wangchuk T."/>
            <person name="Wangdi T."/>
            <person name="Weiand M."/>
            <person name="Wilkinson J."/>
            <person name="Wilson A."/>
            <person name="Yadav S."/>
            <person name="Young G."/>
            <person name="Yu Q."/>
            <person name="Zembek L."/>
            <person name="Zhong D."/>
            <person name="Zimmer A."/>
            <person name="Zwirko Z."/>
            <person name="Jaffe D.B."/>
            <person name="Alvarez P."/>
            <person name="Brockman W."/>
            <person name="Butler J."/>
            <person name="Chin C."/>
            <person name="Gnerre S."/>
            <person name="Grabherr M."/>
            <person name="Kleber M."/>
            <person name="Mauceli E."/>
            <person name="MacCallum I."/>
        </authorList>
    </citation>
    <scope>NUCLEOTIDE SEQUENCE [LARGE SCALE GENOMIC DNA]</scope>
    <source>
        <strain evidence="9 10">TSC#14021-0224.01</strain>
    </source>
</reference>